<evidence type="ECO:0000313" key="1">
    <source>
        <dbReference type="EMBL" id="KIC79038.1"/>
    </source>
</evidence>
<dbReference type="EMBL" id="JWIY01000001">
    <property type="protein sequence ID" value="KIC79038.1"/>
    <property type="molecule type" value="Genomic_DNA"/>
</dbReference>
<proteinExistence type="predicted"/>
<dbReference type="Proteomes" id="UP000031339">
    <property type="component" value="Unassembled WGS sequence"/>
</dbReference>
<keyword evidence="1" id="KW-0560">Oxidoreductase</keyword>
<evidence type="ECO:0000313" key="2">
    <source>
        <dbReference type="Proteomes" id="UP000031339"/>
    </source>
</evidence>
<dbReference type="OrthoDB" id="2223230at2"/>
<accession>A0A0C1HYI0</accession>
<protein>
    <submittedName>
        <fullName evidence="1">Lignostilbene-alpha,beta-dioxygenase</fullName>
    </submittedName>
</protein>
<keyword evidence="1" id="KW-0223">Dioxygenase</keyword>
<dbReference type="GO" id="GO:0051213">
    <property type="term" value="F:dioxygenase activity"/>
    <property type="evidence" value="ECO:0007669"/>
    <property type="project" value="UniProtKB-KW"/>
</dbReference>
<dbReference type="AlphaFoldDB" id="A0A0C1HYI0"/>
<dbReference type="RefSeq" id="WP_039677347.1">
    <property type="nucleotide sequence ID" value="NZ_JALGPO010000001.1"/>
</dbReference>
<reference evidence="1 2" key="1">
    <citation type="submission" date="2014-12" db="EMBL/GenBank/DDBJ databases">
        <title>Partial genome sequence of Streptococcus constellatus KCOM 1650 (= ChDC B144).</title>
        <authorList>
            <person name="Kook J.-K."/>
            <person name="Park S.-N."/>
            <person name="Lim Y.K."/>
            <person name="Jo E."/>
        </authorList>
    </citation>
    <scope>NUCLEOTIDE SEQUENCE [LARGE SCALE GENOMIC DNA]</scope>
    <source>
        <strain evidence="1 2">KCOM 1650</strain>
    </source>
</reference>
<gene>
    <name evidence="1" type="ORF">RN79_05625</name>
</gene>
<organism evidence="1 2">
    <name type="scientific">Streptococcus constellatus</name>
    <dbReference type="NCBI Taxonomy" id="76860"/>
    <lineage>
        <taxon>Bacteria</taxon>
        <taxon>Bacillati</taxon>
        <taxon>Bacillota</taxon>
        <taxon>Bacilli</taxon>
        <taxon>Lactobacillales</taxon>
        <taxon>Streptococcaceae</taxon>
        <taxon>Streptococcus</taxon>
        <taxon>Streptococcus anginosus group</taxon>
    </lineage>
</organism>
<sequence>MKQSTIRLGYLESICQVLALKTENLVMEHHTIWQLFQEADETLFLQLAPHLFTTKSTQEPFLAEPLESSQEGYQYFKHLVEQGG</sequence>
<comment type="caution">
    <text evidence="1">The sequence shown here is derived from an EMBL/GenBank/DDBJ whole genome shotgun (WGS) entry which is preliminary data.</text>
</comment>
<name>A0A0C1HYI0_STRCV</name>